<evidence type="ECO:0000256" key="2">
    <source>
        <dbReference type="NCBIfam" id="TIGR02426"/>
    </source>
</evidence>
<reference evidence="4 6" key="1">
    <citation type="submission" date="2017-08" db="EMBL/GenBank/DDBJ databases">
        <title>Draft Genome Sequence of the Marine Bacterium Oceanimonas baumannii ATCC 700832.</title>
        <authorList>
            <person name="Mcclelland W.D."/>
            <person name="Brennan M.A."/>
            <person name="Trachtenberg A.M."/>
            <person name="Maclea K.S."/>
        </authorList>
    </citation>
    <scope>NUCLEOTIDE SEQUENCE [LARGE SCALE GENOMIC DNA]</scope>
    <source>
        <strain evidence="4 6">ATCC 700832</strain>
    </source>
</reference>
<gene>
    <name evidence="4" type="ORF">B6S09_15595</name>
    <name evidence="5" type="ORF">LY04_02655</name>
</gene>
<proteinExistence type="inferred from homology"/>
<dbReference type="Proteomes" id="UP000243640">
    <property type="component" value="Unassembled WGS sequence"/>
</dbReference>
<dbReference type="EC" id="5.5.1.2" evidence="2"/>
<evidence type="ECO:0000313" key="6">
    <source>
        <dbReference type="Proteomes" id="UP000243640"/>
    </source>
</evidence>
<dbReference type="AlphaFoldDB" id="A0A235CDH8"/>
<dbReference type="GO" id="GO:0016829">
    <property type="term" value="F:lyase activity"/>
    <property type="evidence" value="ECO:0007669"/>
    <property type="project" value="UniProtKB-ARBA"/>
</dbReference>
<dbReference type="InterPro" id="IPR020557">
    <property type="entry name" value="Fumarate_lyase_CS"/>
</dbReference>
<evidence type="ECO:0000313" key="7">
    <source>
        <dbReference type="Proteomes" id="UP000295058"/>
    </source>
</evidence>
<name>A0A235CDH8_9GAMM</name>
<dbReference type="GO" id="GO:0047472">
    <property type="term" value="F:3-carboxy-cis,cis-muconate cycloisomerase activity"/>
    <property type="evidence" value="ECO:0007669"/>
    <property type="project" value="UniProtKB-UniRule"/>
</dbReference>
<sequence length="442" mass="47856">MFSISPFDSALFCELLSDTEAALLLGDEARIDAMLRVESELALAQADCGLIPAEAATAIARAAAELPLSAIKLASGTGAAGVPVPALVKALKQALSADQARWVHFGATSQDIVDTALVLNCRELIAVFEQRLSGIVARLAKLARAHRHTLLAGRTRTQQAVPMNFGFKVANWLAPLLRQQERLQQLKPRLLKVQLAGAVGTLAAMGERAPAIAERLAERLELAPGRNWHTQRDSLVELADWLSMTTGALGKIGQDWLWLSQTEVGEVTFTNGGGSSTMPQKCNPVNAETLVALARHNAGQVGQMHQAMVQEHERSGSAWTQEWLSLPPMLISTAVALRHARDALDHLVVNTARMQANLSLYHGVIFAEAATFALAREMPRDQADELVKAACQQALGGEQHLFELIRKRCGVELQLDELQEHLLEGGATAAWFDDILNTAEHT</sequence>
<dbReference type="Gene3D" id="1.10.40.30">
    <property type="entry name" value="Fumarase/aspartase (C-terminal domain)"/>
    <property type="match status" value="1"/>
</dbReference>
<dbReference type="GO" id="GO:0019619">
    <property type="term" value="P:3,4-dihydroxybenzoate catabolic process"/>
    <property type="evidence" value="ECO:0007669"/>
    <property type="project" value="InterPro"/>
</dbReference>
<dbReference type="OrthoDB" id="9768878at2"/>
<organism evidence="4 6">
    <name type="scientific">Oceanimonas baumannii</name>
    <dbReference type="NCBI Taxonomy" id="129578"/>
    <lineage>
        <taxon>Bacteria</taxon>
        <taxon>Pseudomonadati</taxon>
        <taxon>Pseudomonadota</taxon>
        <taxon>Gammaproteobacteria</taxon>
        <taxon>Aeromonadales</taxon>
        <taxon>Aeromonadaceae</taxon>
        <taxon>Oceanimonas</taxon>
    </lineage>
</organism>
<comment type="similarity">
    <text evidence="1">Belongs to the class-II fumarase/aspartase family.</text>
</comment>
<dbReference type="PANTHER" id="PTHR43172:SF2">
    <property type="entry name" value="ADENYLOSUCCINATE LYASE C-TERMINAL DOMAIN-CONTAINING PROTEIN"/>
    <property type="match status" value="1"/>
</dbReference>
<dbReference type="EMBL" id="NQJF01000014">
    <property type="protein sequence ID" value="OYD22661.1"/>
    <property type="molecule type" value="Genomic_DNA"/>
</dbReference>
<evidence type="ECO:0000313" key="5">
    <source>
        <dbReference type="EMBL" id="TDW57579.1"/>
    </source>
</evidence>
<dbReference type="InterPro" id="IPR012789">
    <property type="entry name" value="Protocat_PcaB-like"/>
</dbReference>
<protein>
    <recommendedName>
        <fullName evidence="2">3-carboxy-cis,cis-muconate cycloisomerase</fullName>
        <ecNumber evidence="2">5.5.1.2</ecNumber>
    </recommendedName>
</protein>
<dbReference type="NCBIfam" id="NF004631">
    <property type="entry name" value="PRK05975.1"/>
    <property type="match status" value="1"/>
</dbReference>
<dbReference type="RefSeq" id="WP_094279422.1">
    <property type="nucleotide sequence ID" value="NZ_JBLWZI010000014.1"/>
</dbReference>
<dbReference type="Pfam" id="PF00206">
    <property type="entry name" value="Lyase_1"/>
    <property type="match status" value="1"/>
</dbReference>
<dbReference type="Gene3D" id="1.20.200.10">
    <property type="entry name" value="Fumarase/aspartase (Central domain)"/>
    <property type="match status" value="1"/>
</dbReference>
<dbReference type="InterPro" id="IPR008948">
    <property type="entry name" value="L-Aspartase-like"/>
</dbReference>
<dbReference type="InterPro" id="IPR019468">
    <property type="entry name" value="AdenyloSucc_lyase_C"/>
</dbReference>
<dbReference type="InterPro" id="IPR022761">
    <property type="entry name" value="Fumarate_lyase_N"/>
</dbReference>
<comment type="caution">
    <text evidence="4">The sequence shown here is derived from an EMBL/GenBank/DDBJ whole genome shotgun (WGS) entry which is preliminary data.</text>
</comment>
<accession>A0A235CDH8</accession>
<feature type="domain" description="Adenylosuccinate lyase C-terminal" evidence="3">
    <location>
        <begin position="362"/>
        <end position="436"/>
    </location>
</feature>
<dbReference type="PRINTS" id="PR00149">
    <property type="entry name" value="FUMRATELYASE"/>
</dbReference>
<reference evidence="5 7" key="2">
    <citation type="submission" date="2019-03" db="EMBL/GenBank/DDBJ databases">
        <title>Genomic Encyclopedia of Archaeal and Bacterial Type Strains, Phase II (KMG-II): from individual species to whole genera.</title>
        <authorList>
            <person name="Goeker M."/>
        </authorList>
    </citation>
    <scope>NUCLEOTIDE SEQUENCE [LARGE SCALE GENOMIC DNA]</scope>
    <source>
        <strain evidence="5 7">DSM 15594</strain>
    </source>
</reference>
<evidence type="ECO:0000256" key="1">
    <source>
        <dbReference type="ARBA" id="ARBA00034772"/>
    </source>
</evidence>
<dbReference type="PANTHER" id="PTHR43172">
    <property type="entry name" value="ADENYLOSUCCINATE LYASE"/>
    <property type="match status" value="1"/>
</dbReference>
<dbReference type="PROSITE" id="PS00163">
    <property type="entry name" value="FUMARATE_LYASES"/>
    <property type="match status" value="1"/>
</dbReference>
<dbReference type="EMBL" id="SODO01000011">
    <property type="protein sequence ID" value="TDW57579.1"/>
    <property type="molecule type" value="Genomic_DNA"/>
</dbReference>
<dbReference type="InterPro" id="IPR000362">
    <property type="entry name" value="Fumarate_lyase_fam"/>
</dbReference>
<keyword evidence="4" id="KW-0413">Isomerase</keyword>
<keyword evidence="7" id="KW-1185">Reference proteome</keyword>
<evidence type="ECO:0000313" key="4">
    <source>
        <dbReference type="EMBL" id="OYD22661.1"/>
    </source>
</evidence>
<dbReference type="Proteomes" id="UP000295058">
    <property type="component" value="Unassembled WGS sequence"/>
</dbReference>
<dbReference type="CDD" id="cd01597">
    <property type="entry name" value="pCLME"/>
    <property type="match status" value="1"/>
</dbReference>
<dbReference type="SMART" id="SM00998">
    <property type="entry name" value="ADSL_C"/>
    <property type="match status" value="1"/>
</dbReference>
<dbReference type="NCBIfam" id="TIGR02426">
    <property type="entry name" value="protocat_pcaB"/>
    <property type="match status" value="1"/>
</dbReference>
<dbReference type="PRINTS" id="PR00145">
    <property type="entry name" value="ARGSUCLYASE"/>
</dbReference>
<evidence type="ECO:0000259" key="3">
    <source>
        <dbReference type="SMART" id="SM00998"/>
    </source>
</evidence>
<dbReference type="SUPFAM" id="SSF48557">
    <property type="entry name" value="L-aspartase-like"/>
    <property type="match status" value="1"/>
</dbReference>